<comment type="caution">
    <text evidence="6">The sequence shown here is derived from an EMBL/GenBank/DDBJ whole genome shotgun (WGS) entry which is preliminary data.</text>
</comment>
<dbReference type="InterPro" id="IPR043138">
    <property type="entry name" value="GGT_lsub"/>
</dbReference>
<dbReference type="Proteomes" id="UP001378592">
    <property type="component" value="Unassembled WGS sequence"/>
</dbReference>
<dbReference type="PANTHER" id="PTHR11686">
    <property type="entry name" value="GAMMA GLUTAMYL TRANSPEPTIDASE"/>
    <property type="match status" value="1"/>
</dbReference>
<feature type="binding site" evidence="3">
    <location>
        <position position="551"/>
    </location>
    <ligand>
        <name>L-glutamate</name>
        <dbReference type="ChEBI" id="CHEBI:29985"/>
    </ligand>
</feature>
<feature type="active site" description="Nucleophile" evidence="2">
    <location>
        <position position="458"/>
    </location>
</feature>
<evidence type="ECO:0000256" key="2">
    <source>
        <dbReference type="PIRSR" id="PIRSR600101-1"/>
    </source>
</evidence>
<protein>
    <recommendedName>
        <fullName evidence="8">Gamma-glutamyl transpeptidase</fullName>
    </recommendedName>
</protein>
<dbReference type="AlphaFoldDB" id="A0AAN9VQS0"/>
<feature type="binding site" evidence="3">
    <location>
        <position position="181"/>
    </location>
    <ligand>
        <name>L-glutamate</name>
        <dbReference type="ChEBI" id="CHEBI:29985"/>
    </ligand>
</feature>
<dbReference type="PANTHER" id="PTHR11686:SF9">
    <property type="entry name" value="RE13973P"/>
    <property type="match status" value="1"/>
</dbReference>
<dbReference type="InterPro" id="IPR043137">
    <property type="entry name" value="GGT_ssub_C"/>
</dbReference>
<dbReference type="FunFam" id="1.10.246.130:FF:000001">
    <property type="entry name" value="Gamma-glutamyltransferase 5 isoform 1"/>
    <property type="match status" value="1"/>
</dbReference>
<dbReference type="EMBL" id="JAZDUA010000316">
    <property type="protein sequence ID" value="KAK7794833.1"/>
    <property type="molecule type" value="Genomic_DNA"/>
</dbReference>
<feature type="binding site" evidence="3">
    <location>
        <begin position="528"/>
        <end position="529"/>
    </location>
    <ligand>
        <name>L-glutamate</name>
        <dbReference type="ChEBI" id="CHEBI:29985"/>
    </ligand>
</feature>
<feature type="binding site" evidence="3">
    <location>
        <begin position="476"/>
        <end position="478"/>
    </location>
    <ligand>
        <name>L-glutamate</name>
        <dbReference type="ChEBI" id="CHEBI:29985"/>
    </ligand>
</feature>
<dbReference type="GO" id="GO:0036374">
    <property type="term" value="F:glutathione hydrolase activity"/>
    <property type="evidence" value="ECO:0007669"/>
    <property type="project" value="InterPro"/>
</dbReference>
<dbReference type="InterPro" id="IPR000101">
    <property type="entry name" value="GGT_peptidase"/>
</dbReference>
<keyword evidence="5" id="KW-0812">Transmembrane</keyword>
<dbReference type="GO" id="GO:0005886">
    <property type="term" value="C:plasma membrane"/>
    <property type="evidence" value="ECO:0007669"/>
    <property type="project" value="TreeGrafter"/>
</dbReference>
<evidence type="ECO:0000313" key="7">
    <source>
        <dbReference type="Proteomes" id="UP001378592"/>
    </source>
</evidence>
<reference evidence="6 7" key="1">
    <citation type="submission" date="2024-03" db="EMBL/GenBank/DDBJ databases">
        <title>The genome assembly and annotation of the cricket Gryllus longicercus Weissman &amp; Gray.</title>
        <authorList>
            <person name="Szrajer S."/>
            <person name="Gray D."/>
            <person name="Ylla G."/>
        </authorList>
    </citation>
    <scope>NUCLEOTIDE SEQUENCE [LARGE SCALE GENOMIC DNA]</scope>
    <source>
        <strain evidence="6">DAG 2021-001</strain>
        <tissue evidence="6">Whole body minus gut</tissue>
    </source>
</reference>
<dbReference type="Pfam" id="PF01019">
    <property type="entry name" value="G_glu_transpept"/>
    <property type="match status" value="1"/>
</dbReference>
<keyword evidence="1" id="KW-1202">Platelet aggregation activating toxin</keyword>
<feature type="region of interest" description="Disordered" evidence="4">
    <location>
        <begin position="87"/>
        <end position="108"/>
    </location>
</feature>
<name>A0AAN9VQS0_9ORTH</name>
<feature type="region of interest" description="Disordered" evidence="4">
    <location>
        <begin position="1"/>
        <end position="49"/>
    </location>
</feature>
<evidence type="ECO:0000256" key="5">
    <source>
        <dbReference type="SAM" id="Phobius"/>
    </source>
</evidence>
<evidence type="ECO:0000256" key="4">
    <source>
        <dbReference type="SAM" id="MobiDB-lite"/>
    </source>
</evidence>
<dbReference type="SUPFAM" id="SSF56235">
    <property type="entry name" value="N-terminal nucleophile aminohydrolases (Ntn hydrolases)"/>
    <property type="match status" value="1"/>
</dbReference>
<feature type="binding site" evidence="3">
    <location>
        <position position="500"/>
    </location>
    <ligand>
        <name>L-glutamate</name>
        <dbReference type="ChEBI" id="CHEBI:29985"/>
    </ligand>
</feature>
<keyword evidence="5" id="KW-0472">Membrane</keyword>
<proteinExistence type="predicted"/>
<evidence type="ECO:0000313" key="6">
    <source>
        <dbReference type="EMBL" id="KAK7794833.1"/>
    </source>
</evidence>
<dbReference type="GO" id="GO:0006751">
    <property type="term" value="P:glutathione catabolic process"/>
    <property type="evidence" value="ECO:0007669"/>
    <property type="project" value="InterPro"/>
</dbReference>
<dbReference type="PRINTS" id="PR01210">
    <property type="entry name" value="GGTRANSPTASE"/>
</dbReference>
<dbReference type="Gene3D" id="1.10.246.130">
    <property type="match status" value="1"/>
</dbReference>
<keyword evidence="1" id="KW-0800">Toxin</keyword>
<dbReference type="Gene3D" id="3.60.20.40">
    <property type="match status" value="1"/>
</dbReference>
<dbReference type="NCBIfam" id="TIGR00066">
    <property type="entry name" value="g_glut_trans"/>
    <property type="match status" value="1"/>
</dbReference>
<evidence type="ECO:0000256" key="3">
    <source>
        <dbReference type="PIRSR" id="PIRSR600101-2"/>
    </source>
</evidence>
<dbReference type="InterPro" id="IPR029055">
    <property type="entry name" value="Ntn_hydrolases_N"/>
</dbReference>
<organism evidence="6 7">
    <name type="scientific">Gryllus longicercus</name>
    <dbReference type="NCBI Taxonomy" id="2509291"/>
    <lineage>
        <taxon>Eukaryota</taxon>
        <taxon>Metazoa</taxon>
        <taxon>Ecdysozoa</taxon>
        <taxon>Arthropoda</taxon>
        <taxon>Hexapoda</taxon>
        <taxon>Insecta</taxon>
        <taxon>Pterygota</taxon>
        <taxon>Neoptera</taxon>
        <taxon>Polyneoptera</taxon>
        <taxon>Orthoptera</taxon>
        <taxon>Ensifera</taxon>
        <taxon>Gryllidea</taxon>
        <taxon>Grylloidea</taxon>
        <taxon>Gryllidae</taxon>
        <taxon>Gryllinae</taxon>
        <taxon>Gryllus</taxon>
    </lineage>
</organism>
<evidence type="ECO:0000256" key="1">
    <source>
        <dbReference type="ARBA" id="ARBA00084097"/>
    </source>
</evidence>
<feature type="compositionally biased region" description="Pro residues" evidence="4">
    <location>
        <begin position="24"/>
        <end position="34"/>
    </location>
</feature>
<keyword evidence="1" id="KW-1199">Hemostasis impairing toxin</keyword>
<accession>A0AAN9VQS0</accession>
<sequence length="647" mass="71029">MADRERPSTSAVRCRAGRSRPRPEAPPPPPPPPPPRRRDAGPELSPRKLSRPRLQRRYVFAIGLLLLAAAGLVVVQLVYHVSSAHAAPTPVRREPPDPHEPLPSSGSVEHHFGRAAVCSDGAPCSAVGRDILARNGSVVDAAVATLLCNGVVNCQSMGLGGGFLMTLYLHEQRKVVTLNARERAPGRAHPEMFNGDRSKAQYGPLAVGVPGELKGYWEAHKRYGVLPWKEVVMPAVEICKEGYNMTKHQSDFLNLYEDKIRKDPTLRSVFEHSSGRMLHMGEVVRHGKLCETLRLISERGGDDLYTGELAKMLVADMQEMGGVFTEDDLKSYSVQWKEPVSVTLKTGETVYSVPPPGSGALLTFMLGVLDGFNFTKSSISSVNETILTYHRIVESFKFAFAQRTGLGDPDFVNTTQLVLQLTSPEYATHIRNLIDDNSTWQDPKKYGAVSLNQDDHGTAHVSIIGPNGDGLAVTSTVNLYFGASIASKQTGIIMNSVMDDFSNEDFKNYFGLPWSPKNSLLPGKRPLSSMSPTIIIGQDGNIRMVVGASGGTKIPTAILYVIVRHLWFQESVKEAVDASRFHHQLYPMHISYEYGVLDPVLRGLEKIGHKVERYRNRGSIICAVAKQNNSVIANADFRKGGEVFGLD</sequence>
<keyword evidence="5" id="KW-1133">Transmembrane helix</keyword>
<keyword evidence="7" id="KW-1185">Reference proteome</keyword>
<gene>
    <name evidence="6" type="ORF">R5R35_002136</name>
</gene>
<feature type="transmembrane region" description="Helical" evidence="5">
    <location>
        <begin position="58"/>
        <end position="79"/>
    </location>
</feature>
<dbReference type="FunFam" id="3.60.20.40:FF:000001">
    <property type="entry name" value="Gamma-glutamyltranspeptidase 1"/>
    <property type="match status" value="1"/>
</dbReference>
<feature type="compositionally biased region" description="Basic and acidic residues" evidence="4">
    <location>
        <begin position="91"/>
        <end position="100"/>
    </location>
</feature>
<evidence type="ECO:0008006" key="8">
    <source>
        <dbReference type="Google" id="ProtNLM"/>
    </source>
</evidence>